<protein>
    <submittedName>
        <fullName evidence="2">Uncharacterized protein</fullName>
    </submittedName>
</protein>
<dbReference type="AlphaFoldDB" id="A0A177DIU9"/>
<dbReference type="RefSeq" id="XP_018384190.1">
    <property type="nucleotide sequence ID" value="XM_018525305.1"/>
</dbReference>
<evidence type="ECO:0000256" key="1">
    <source>
        <dbReference type="SAM" id="Phobius"/>
    </source>
</evidence>
<proteinExistence type="predicted"/>
<keyword evidence="1" id="KW-1133">Transmembrane helix</keyword>
<evidence type="ECO:0000313" key="3">
    <source>
        <dbReference type="Proteomes" id="UP000077248"/>
    </source>
</evidence>
<dbReference type="GeneID" id="29110899"/>
<organism evidence="2 3">
    <name type="scientific">Alternaria alternata</name>
    <name type="common">Alternaria rot fungus</name>
    <name type="synonym">Torula alternata</name>
    <dbReference type="NCBI Taxonomy" id="5599"/>
    <lineage>
        <taxon>Eukaryota</taxon>
        <taxon>Fungi</taxon>
        <taxon>Dikarya</taxon>
        <taxon>Ascomycota</taxon>
        <taxon>Pezizomycotina</taxon>
        <taxon>Dothideomycetes</taxon>
        <taxon>Pleosporomycetidae</taxon>
        <taxon>Pleosporales</taxon>
        <taxon>Pleosporineae</taxon>
        <taxon>Pleosporaceae</taxon>
        <taxon>Alternaria</taxon>
        <taxon>Alternaria sect. Alternaria</taxon>
        <taxon>Alternaria alternata complex</taxon>
    </lineage>
</organism>
<evidence type="ECO:0000313" key="2">
    <source>
        <dbReference type="EMBL" id="OAG18769.1"/>
    </source>
</evidence>
<keyword evidence="1" id="KW-0812">Transmembrane</keyword>
<sequence>MPALFDRFSALPGLLITSITCYTLLYLHLSKYHSSENFLIWTWECRTAVTILVQLLSQVLGIIYVHVAHSSAHNSYH</sequence>
<keyword evidence="1" id="KW-0472">Membrane</keyword>
<keyword evidence="3" id="KW-1185">Reference proteome</keyword>
<dbReference type="EMBL" id="KV441482">
    <property type="protein sequence ID" value="OAG18769.1"/>
    <property type="molecule type" value="Genomic_DNA"/>
</dbReference>
<feature type="transmembrane region" description="Helical" evidence="1">
    <location>
        <begin position="7"/>
        <end position="27"/>
    </location>
</feature>
<dbReference type="KEGG" id="aalt:CC77DRAFT_1021669"/>
<name>A0A177DIU9_ALTAL</name>
<reference evidence="2 3" key="1">
    <citation type="submission" date="2016-05" db="EMBL/GenBank/DDBJ databases">
        <title>Comparative analysis of secretome profiles of manganese(II)-oxidizing ascomycete fungi.</title>
        <authorList>
            <consortium name="DOE Joint Genome Institute"/>
            <person name="Zeiner C.A."/>
            <person name="Purvine S.O."/>
            <person name="Zink E.M."/>
            <person name="Wu S."/>
            <person name="Pasa-Tolic L."/>
            <person name="Chaput D.L."/>
            <person name="Haridas S."/>
            <person name="Grigoriev I.V."/>
            <person name="Santelli C.M."/>
            <person name="Hansel C.M."/>
        </authorList>
    </citation>
    <scope>NUCLEOTIDE SEQUENCE [LARGE SCALE GENOMIC DNA]</scope>
    <source>
        <strain evidence="2 3">SRC1lrK2f</strain>
    </source>
</reference>
<accession>A0A177DIU9</accession>
<feature type="transmembrane region" description="Helical" evidence="1">
    <location>
        <begin position="47"/>
        <end position="67"/>
    </location>
</feature>
<dbReference type="Proteomes" id="UP000077248">
    <property type="component" value="Unassembled WGS sequence"/>
</dbReference>
<dbReference type="VEuPathDB" id="FungiDB:CC77DRAFT_1021669"/>
<gene>
    <name evidence="2" type="ORF">CC77DRAFT_1021669</name>
</gene>